<evidence type="ECO:0000313" key="4">
    <source>
        <dbReference type="Proteomes" id="UP000267187"/>
    </source>
</evidence>
<reference evidence="3 4" key="1">
    <citation type="submission" date="2018-10" db="EMBL/GenBank/DDBJ databases">
        <title>Genomic Encyclopedia of Type Strains, Phase IV (KMG-IV): sequencing the most valuable type-strain genomes for metagenomic binning, comparative biology and taxonomic classification.</title>
        <authorList>
            <person name="Goeker M."/>
        </authorList>
    </citation>
    <scope>NUCLEOTIDE SEQUENCE [LARGE SCALE GENOMIC DNA]</scope>
    <source>
        <strain evidence="3 4">DSM 25080</strain>
    </source>
</reference>
<protein>
    <submittedName>
        <fullName evidence="3">Ketosteroid isomerase-like protein</fullName>
    </submittedName>
</protein>
<feature type="signal peptide" evidence="1">
    <location>
        <begin position="1"/>
        <end position="25"/>
    </location>
</feature>
<proteinExistence type="predicted"/>
<evidence type="ECO:0000256" key="1">
    <source>
        <dbReference type="SAM" id="SignalP"/>
    </source>
</evidence>
<keyword evidence="4" id="KW-1185">Reference proteome</keyword>
<organism evidence="3 4">
    <name type="scientific">Umboniibacter marinipuniceus</name>
    <dbReference type="NCBI Taxonomy" id="569599"/>
    <lineage>
        <taxon>Bacteria</taxon>
        <taxon>Pseudomonadati</taxon>
        <taxon>Pseudomonadota</taxon>
        <taxon>Gammaproteobacteria</taxon>
        <taxon>Cellvibrionales</taxon>
        <taxon>Cellvibrionaceae</taxon>
        <taxon>Umboniibacter</taxon>
    </lineage>
</organism>
<dbReference type="InterPro" id="IPR027843">
    <property type="entry name" value="DUF4440"/>
</dbReference>
<dbReference type="OrthoDB" id="953853at2"/>
<feature type="domain" description="DUF4440" evidence="2">
    <location>
        <begin position="49"/>
        <end position="151"/>
    </location>
</feature>
<sequence>MRSRLLLTVPALTLAALFMSNEISAQPAQSTESNQQTEIEHPSLRVLMAQQDAWNNGDLDAFMQGYWQSDQLSFVGSESLTKGWDETLARYKARYPDAATMGKLKFEVIELRPLQTDFLWMIGVWTLERSEDRPSGHFSLLWQKIDGQWLIISDHSS</sequence>
<keyword evidence="3" id="KW-0413">Isomerase</keyword>
<accession>A0A3M0A9E8</accession>
<dbReference type="GO" id="GO:0016853">
    <property type="term" value="F:isomerase activity"/>
    <property type="evidence" value="ECO:0007669"/>
    <property type="project" value="UniProtKB-KW"/>
</dbReference>
<dbReference type="InterPro" id="IPR032710">
    <property type="entry name" value="NTF2-like_dom_sf"/>
</dbReference>
<evidence type="ECO:0000259" key="2">
    <source>
        <dbReference type="Pfam" id="PF14534"/>
    </source>
</evidence>
<dbReference type="EMBL" id="REFJ01000002">
    <property type="protein sequence ID" value="RMA81236.1"/>
    <property type="molecule type" value="Genomic_DNA"/>
</dbReference>
<keyword evidence="1" id="KW-0732">Signal</keyword>
<feature type="chain" id="PRO_5018080470" evidence="1">
    <location>
        <begin position="26"/>
        <end position="157"/>
    </location>
</feature>
<evidence type="ECO:0000313" key="3">
    <source>
        <dbReference type="EMBL" id="RMA81236.1"/>
    </source>
</evidence>
<dbReference type="Proteomes" id="UP000267187">
    <property type="component" value="Unassembled WGS sequence"/>
</dbReference>
<comment type="caution">
    <text evidence="3">The sequence shown here is derived from an EMBL/GenBank/DDBJ whole genome shotgun (WGS) entry which is preliminary data.</text>
</comment>
<gene>
    <name evidence="3" type="ORF">DFR27_1043</name>
</gene>
<dbReference type="AlphaFoldDB" id="A0A3M0A9E8"/>
<dbReference type="RefSeq" id="WP_121876386.1">
    <property type="nucleotide sequence ID" value="NZ_REFJ01000002.1"/>
</dbReference>
<dbReference type="Pfam" id="PF14534">
    <property type="entry name" value="DUF4440"/>
    <property type="match status" value="1"/>
</dbReference>
<dbReference type="SUPFAM" id="SSF54427">
    <property type="entry name" value="NTF2-like"/>
    <property type="match status" value="1"/>
</dbReference>
<dbReference type="Gene3D" id="3.10.450.50">
    <property type="match status" value="1"/>
</dbReference>
<name>A0A3M0A9E8_9GAMM</name>